<dbReference type="Proteomes" id="UP000622797">
    <property type="component" value="Unassembled WGS sequence"/>
</dbReference>
<dbReference type="InterPro" id="IPR029481">
    <property type="entry name" value="ABC_trans_N"/>
</dbReference>
<feature type="domain" description="ABC transporter" evidence="10">
    <location>
        <begin position="205"/>
        <end position="454"/>
    </location>
</feature>
<dbReference type="GO" id="GO:0016020">
    <property type="term" value="C:membrane"/>
    <property type="evidence" value="ECO:0007669"/>
    <property type="project" value="UniProtKB-SubCell"/>
</dbReference>
<evidence type="ECO:0000256" key="2">
    <source>
        <dbReference type="ARBA" id="ARBA00022448"/>
    </source>
</evidence>
<keyword evidence="12" id="KW-1185">Reference proteome</keyword>
<dbReference type="AlphaFoldDB" id="A0A8H4SS03"/>
<feature type="transmembrane region" description="Helical" evidence="9">
    <location>
        <begin position="544"/>
        <end position="567"/>
    </location>
</feature>
<evidence type="ECO:0000256" key="3">
    <source>
        <dbReference type="ARBA" id="ARBA00022692"/>
    </source>
</evidence>
<dbReference type="PROSITE" id="PS50893">
    <property type="entry name" value="ABC_TRANSPORTER_2"/>
    <property type="match status" value="1"/>
</dbReference>
<keyword evidence="3 9" id="KW-0812">Transmembrane</keyword>
<dbReference type="InterPro" id="IPR003593">
    <property type="entry name" value="AAA+_ATPase"/>
</dbReference>
<evidence type="ECO:0000259" key="10">
    <source>
        <dbReference type="PROSITE" id="PS50893"/>
    </source>
</evidence>
<dbReference type="Pfam" id="PF01061">
    <property type="entry name" value="ABC2_membrane"/>
    <property type="match status" value="1"/>
</dbReference>
<dbReference type="InterPro" id="IPR013525">
    <property type="entry name" value="ABC2_TM"/>
</dbReference>
<name>A0A8H4SS03_9HYPO</name>
<dbReference type="Pfam" id="PF00005">
    <property type="entry name" value="ABC_tran"/>
    <property type="match status" value="1"/>
</dbReference>
<evidence type="ECO:0000256" key="5">
    <source>
        <dbReference type="ARBA" id="ARBA00022840"/>
    </source>
</evidence>
<evidence type="ECO:0000256" key="8">
    <source>
        <dbReference type="SAM" id="MobiDB-lite"/>
    </source>
</evidence>
<evidence type="ECO:0000256" key="6">
    <source>
        <dbReference type="ARBA" id="ARBA00022989"/>
    </source>
</evidence>
<dbReference type="GO" id="GO:0140359">
    <property type="term" value="F:ABC-type transporter activity"/>
    <property type="evidence" value="ECO:0007669"/>
    <property type="project" value="InterPro"/>
</dbReference>
<keyword evidence="7 9" id="KW-0472">Membrane</keyword>
<sequence>MGFQRSIKRFHSFPSVSNIKQPSLDYGTKLVIFSTLLYLFNSLYTSGRSQKRPFYLPFDNDMFKEDIIQVQGQDSARVTEKPRPPGSIDTSVTDIGNNDHDDNKGEEEIHEEVLQLARRLTTQSHTGAGTGYLFPVADNGPLNPESPQFNAKKWAKAFHKARCEALGNPPKTAGIAFKDLNVYGSGSDTDFQKSVGNVFLDAGRLLNKLLNRKETRVDILRDLEGVVHHGEMLCVLGPPGSGCSTFLKTIAGETHGFHVEEQATINYQGISFEQMKSAFRGEAIYTAEVDQHFPQLTVGDTLYVAARARCPKNTPADVSRDDYIKHLRDVTMAMFGISHTKHTRVGDDFVRGVSGGERKRVTIAEASLSQAPLQCWDNSTRVLDSANAVEFCRTLKTQSDIMNCTSCVAIYQAPQDAHDLFDRVLVLYKGRQIFFGKATRAKHYFEELGLVCPEQQTTADFLTSMTSAQERIIRPGWEGKTSATPDDFAQAWKQSHDRKMLLEEIEDYNIRHPFHGESITTSSSTCDSWITMWRNVVMLKTDPSLTIAMLTTSFLQALIVSSIFYNLDETTDSFQRRSVLLFFLILMNAFSSILEIPSLYAKRKIVEKHARYAFYHPSAEAVASMIVDLLYKITNSILSNIILYFMGNLRREPGAFFLLLAPHLHYHSYHVYSFPSHWISHQVNFTGYGTVSNHLARFGALHWLYHSSAVYARMDQLVSLGQSSFLRLRSYHAERIFR</sequence>
<dbReference type="PROSITE" id="PS00211">
    <property type="entry name" value="ABC_TRANSPORTER_1"/>
    <property type="match status" value="1"/>
</dbReference>
<dbReference type="OrthoDB" id="245989at2759"/>
<dbReference type="Gene3D" id="3.40.50.300">
    <property type="entry name" value="P-loop containing nucleotide triphosphate hydrolases"/>
    <property type="match status" value="1"/>
</dbReference>
<dbReference type="Pfam" id="PF14510">
    <property type="entry name" value="ABC_trans_N"/>
    <property type="match status" value="1"/>
</dbReference>
<evidence type="ECO:0000256" key="1">
    <source>
        <dbReference type="ARBA" id="ARBA00004141"/>
    </source>
</evidence>
<gene>
    <name evidence="11" type="ORF">FSARC_14691</name>
</gene>
<keyword evidence="5" id="KW-0067">ATP-binding</keyword>
<accession>A0A8H4SS03</accession>
<dbReference type="InterPro" id="IPR017871">
    <property type="entry name" value="ABC_transporter-like_CS"/>
</dbReference>
<keyword evidence="2" id="KW-0813">Transport</keyword>
<dbReference type="SUPFAM" id="SSF52540">
    <property type="entry name" value="P-loop containing nucleoside triphosphate hydrolases"/>
    <property type="match status" value="1"/>
</dbReference>
<dbReference type="InterPro" id="IPR027417">
    <property type="entry name" value="P-loop_NTPase"/>
</dbReference>
<keyword evidence="4" id="KW-0547">Nucleotide-binding</keyword>
<evidence type="ECO:0000256" key="9">
    <source>
        <dbReference type="SAM" id="Phobius"/>
    </source>
</evidence>
<protein>
    <recommendedName>
        <fullName evidence="10">ABC transporter domain-containing protein</fullName>
    </recommendedName>
</protein>
<dbReference type="InterPro" id="IPR003439">
    <property type="entry name" value="ABC_transporter-like_ATP-bd"/>
</dbReference>
<feature type="region of interest" description="Disordered" evidence="8">
    <location>
        <begin position="73"/>
        <end position="99"/>
    </location>
</feature>
<evidence type="ECO:0000256" key="7">
    <source>
        <dbReference type="ARBA" id="ARBA00023136"/>
    </source>
</evidence>
<dbReference type="SMART" id="SM00382">
    <property type="entry name" value="AAA"/>
    <property type="match status" value="1"/>
</dbReference>
<dbReference type="GO" id="GO:0016887">
    <property type="term" value="F:ATP hydrolysis activity"/>
    <property type="evidence" value="ECO:0007669"/>
    <property type="project" value="InterPro"/>
</dbReference>
<dbReference type="GO" id="GO:0005524">
    <property type="term" value="F:ATP binding"/>
    <property type="evidence" value="ECO:0007669"/>
    <property type="project" value="UniProtKB-KW"/>
</dbReference>
<organism evidence="11 12">
    <name type="scientific">Fusarium sarcochroum</name>
    <dbReference type="NCBI Taxonomy" id="1208366"/>
    <lineage>
        <taxon>Eukaryota</taxon>
        <taxon>Fungi</taxon>
        <taxon>Dikarya</taxon>
        <taxon>Ascomycota</taxon>
        <taxon>Pezizomycotina</taxon>
        <taxon>Sordariomycetes</taxon>
        <taxon>Hypocreomycetidae</taxon>
        <taxon>Hypocreales</taxon>
        <taxon>Nectriaceae</taxon>
        <taxon>Fusarium</taxon>
        <taxon>Fusarium lateritium species complex</taxon>
    </lineage>
</organism>
<evidence type="ECO:0000313" key="12">
    <source>
        <dbReference type="Proteomes" id="UP000622797"/>
    </source>
</evidence>
<evidence type="ECO:0000313" key="11">
    <source>
        <dbReference type="EMBL" id="KAF4944384.1"/>
    </source>
</evidence>
<feature type="transmembrane region" description="Helical" evidence="9">
    <location>
        <begin position="579"/>
        <end position="601"/>
    </location>
</feature>
<dbReference type="PANTHER" id="PTHR19241">
    <property type="entry name" value="ATP-BINDING CASSETTE TRANSPORTER"/>
    <property type="match status" value="1"/>
</dbReference>
<reference evidence="11" key="1">
    <citation type="journal article" date="2020" name="BMC Genomics">
        <title>Correction to: Identification and distribution of gene clusters required for synthesis of sphingolipid metabolism inhibitors in diverse species of the filamentous fungus Fusarium.</title>
        <authorList>
            <person name="Kim H.S."/>
            <person name="Lohmar J.M."/>
            <person name="Busman M."/>
            <person name="Brown D.W."/>
            <person name="Naumann T.A."/>
            <person name="Divon H.H."/>
            <person name="Lysoe E."/>
            <person name="Uhlig S."/>
            <person name="Proctor R.H."/>
        </authorList>
    </citation>
    <scope>NUCLEOTIDE SEQUENCE</scope>
    <source>
        <strain evidence="11">NRRL 20472</strain>
    </source>
</reference>
<reference evidence="11" key="2">
    <citation type="submission" date="2020-05" db="EMBL/GenBank/DDBJ databases">
        <authorList>
            <person name="Kim H.-S."/>
            <person name="Proctor R.H."/>
            <person name="Brown D.W."/>
        </authorList>
    </citation>
    <scope>NUCLEOTIDE SEQUENCE</scope>
    <source>
        <strain evidence="11">NRRL 20472</strain>
    </source>
</reference>
<comment type="subcellular location">
    <subcellularLocation>
        <location evidence="1">Membrane</location>
        <topology evidence="1">Multi-pass membrane protein</topology>
    </subcellularLocation>
</comment>
<proteinExistence type="predicted"/>
<evidence type="ECO:0000256" key="4">
    <source>
        <dbReference type="ARBA" id="ARBA00022741"/>
    </source>
</evidence>
<keyword evidence="6 9" id="KW-1133">Transmembrane helix</keyword>
<dbReference type="EMBL" id="JABEXW010001351">
    <property type="protein sequence ID" value="KAF4944384.1"/>
    <property type="molecule type" value="Genomic_DNA"/>
</dbReference>
<comment type="caution">
    <text evidence="11">The sequence shown here is derived from an EMBL/GenBank/DDBJ whole genome shotgun (WGS) entry which is preliminary data.</text>
</comment>